<feature type="compositionally biased region" description="Low complexity" evidence="3">
    <location>
        <begin position="131"/>
        <end position="142"/>
    </location>
</feature>
<dbReference type="Pfam" id="PF19056">
    <property type="entry name" value="WD40_2"/>
    <property type="match status" value="1"/>
</dbReference>
<feature type="region of interest" description="Disordered" evidence="3">
    <location>
        <begin position="379"/>
        <end position="437"/>
    </location>
</feature>
<dbReference type="Proteomes" id="UP000594260">
    <property type="component" value="Unplaced"/>
</dbReference>
<dbReference type="InterPro" id="IPR039919">
    <property type="entry name" value="ARHGEF10/ARHGEF17"/>
</dbReference>
<dbReference type="OrthoDB" id="28697at2759"/>
<sequence length="1470" mass="158619">MNSKVPYYYSELTPQERAERAERAAQQQHNGDVSNIQSADSNANQNGGNGTETGFFNPLLNIEPDTSGAPSSLTTSKTRKKKSPVGPGSQNQPNTANTQPVSSVNSPTKNIYGTTAAYAKQLIFGSKANKNGSTAAAAAPPSGTGGGGGVGGMRHAESYTSRRNSSEPNIYEEIGSSCYSEYGLPQMLQQQQQQQPQANAGPQQGVCAEVSRVEESHAHILENLNLEVESMLMPPAEQAAHLKAAPASNGSAGLVNGSQATTPKEQRENNRDEVVKQHSMPVTGKLLTKQNALSNSSSSGADHVYQLYDDGHKDNDNIYEEVDIYQRQLGLGMAGGLGGLGLAGLAGLGQGVPEHSLTRWFSTRARKDSRRLASQQNLNNLQQPPGQESGCNGGAGGGVAGEGGGEYECDPLWTGSGPRGRKQRRPPLSLPPMPQGLSPEQVKRRLIVNTIVESENCYVSALHRLIVDFKQPLQRCSPPLLSAHKVDIMFHRVEQILQCHTIFGIALTQCVWEWDQKEMLGDVFLAAFSKNHVLEIYSDFVNNFTTAMDTARQASASKPQLAHFLKAPTSGLLHDASLAVHAGIPHQYRKMRQVYSSDRLGFYGLMVKPVQRFPQFILLLQDLLANTPSEHQDRLSLELALTQLECLAEALNERKRICEQNQAARELAKSLGSAKIGSKGVEQLLVRQDDASQLEMDSTGLVVKTKARRLLMLSDTLVCASGDGKNNVKWSVPIVEVEVLEDLSARSLLAGRAALATTPHFLMPHSDDAKQAAIDELADLVHDLEVMNRVCGLVATLKRPPSALPPVEALFQAARCIQEAIKAKEEEVAATDSACLQLCVPVKGSIFFQFCSSTTKRDWLTDLRLCKMWLDSDNQPAWETLPTALANEAQLVVNKHPLLSKVMPLFQATQATEVNCGCYYTALSKPNGEKSFQPPHYLWLCSTDGINSHMVILQQGLSGGHSMRPVGAFDLPESQITAMECAPPPREWCPAGQALEDVAETVWIATESKRLILLLASCPDKWTEVGNTLVTSPATQIKYFNANVYVALSNGQIYVYSRLSDGTGAWDLDHPIVVTLGADPVTSLLACARQEALLAACGPKIWRIDGHSQQVLDEHELHVHHGHSNQFHPDRERPEQGEHANLIAAAGTGLWVSTVNSSLLCLYHLETFKHLQDIDVSPPVVQMLKTPAASVFITSLQVSRGLLWAGTNVGVVVTLPLPKLEGIPLVPRGSVSASYHGHQGAVTFLISLGPSDHPSSGISGGLPGLPTSGMGVSQPAQTSNNGQTGDGESIYDLYADLMHLQEYEFYDESSERLNRSEPELIQLADPASRPRSWDMSSMDVSARGSEADDTETSQQSETPLHPAPAATPPAPAASNLISPLVNVAAKTYGTLRTLKKGKTKQRPPPNAETSGNIANTPPSVSGAKSRNQRRRTVLTLTGGCGYVNFKKGGALTGGGGDACVLVWETKVRQA</sequence>
<dbReference type="GO" id="GO:0030036">
    <property type="term" value="P:actin cytoskeleton organization"/>
    <property type="evidence" value="ECO:0007669"/>
    <property type="project" value="TreeGrafter"/>
</dbReference>
<feature type="compositionally biased region" description="Basic and acidic residues" evidence="3">
    <location>
        <begin position="14"/>
        <end position="23"/>
    </location>
</feature>
<dbReference type="PANTHER" id="PTHR12877:SF7">
    <property type="entry name" value="RHO GUANINE NUCLEOTIDE EXCHANGE FACTOR 10-LIKE PROTEIN"/>
    <property type="match status" value="1"/>
</dbReference>
<dbReference type="PROSITE" id="PS50010">
    <property type="entry name" value="DH_2"/>
    <property type="match status" value="1"/>
</dbReference>
<dbReference type="Gene3D" id="1.20.900.10">
    <property type="entry name" value="Dbl homology (DH) domain"/>
    <property type="match status" value="1"/>
</dbReference>
<protein>
    <recommendedName>
        <fullName evidence="4">DH domain-containing protein</fullName>
    </recommendedName>
</protein>
<evidence type="ECO:0000259" key="4">
    <source>
        <dbReference type="PROSITE" id="PS50010"/>
    </source>
</evidence>
<feature type="compositionally biased region" description="Polar residues" evidence="3">
    <location>
        <begin position="1274"/>
        <end position="1283"/>
    </location>
</feature>
<reference evidence="5" key="1">
    <citation type="submission" date="2021-01" db="UniProtKB">
        <authorList>
            <consortium name="EnsemblMetazoa"/>
        </authorList>
    </citation>
    <scope>IDENTIFICATION</scope>
</reference>
<dbReference type="Pfam" id="PF19057">
    <property type="entry name" value="PH_19"/>
    <property type="match status" value="1"/>
</dbReference>
<feature type="compositionally biased region" description="Pro residues" evidence="3">
    <location>
        <begin position="1361"/>
        <end position="1371"/>
    </location>
</feature>
<feature type="region of interest" description="Disordered" evidence="3">
    <location>
        <begin position="1255"/>
        <end position="1288"/>
    </location>
</feature>
<feature type="compositionally biased region" description="Low complexity" evidence="3">
    <location>
        <begin position="379"/>
        <end position="390"/>
    </location>
</feature>
<keyword evidence="6" id="KW-1185">Reference proteome</keyword>
<name>A0A7M7KV84_VARDE</name>
<keyword evidence="2" id="KW-0175">Coiled coil</keyword>
<feature type="region of interest" description="Disordered" evidence="3">
    <location>
        <begin position="131"/>
        <end position="168"/>
    </location>
</feature>
<dbReference type="SMART" id="SM00325">
    <property type="entry name" value="RhoGEF"/>
    <property type="match status" value="1"/>
</dbReference>
<dbReference type="InterPro" id="IPR035899">
    <property type="entry name" value="DBL_dom_sf"/>
</dbReference>
<dbReference type="Pfam" id="PF00621">
    <property type="entry name" value="RhoGEF"/>
    <property type="match status" value="1"/>
</dbReference>
<dbReference type="PANTHER" id="PTHR12877">
    <property type="entry name" value="RHO GUANINE NUCLEOTIDE EXCHANGE FACTOR"/>
    <property type="match status" value="1"/>
</dbReference>
<dbReference type="GO" id="GO:0051496">
    <property type="term" value="P:positive regulation of stress fiber assembly"/>
    <property type="evidence" value="ECO:0007669"/>
    <property type="project" value="TreeGrafter"/>
</dbReference>
<feature type="region of interest" description="Disordered" evidence="3">
    <location>
        <begin position="1392"/>
        <end position="1430"/>
    </location>
</feature>
<feature type="compositionally biased region" description="Gly residues" evidence="3">
    <location>
        <begin position="391"/>
        <end position="406"/>
    </location>
</feature>
<feature type="region of interest" description="Disordered" evidence="3">
    <location>
        <begin position="1316"/>
        <end position="1373"/>
    </location>
</feature>
<feature type="coiled-coil region" evidence="2">
    <location>
        <begin position="634"/>
        <end position="667"/>
    </location>
</feature>
<dbReference type="CDD" id="cd00160">
    <property type="entry name" value="RhoGEF"/>
    <property type="match status" value="1"/>
</dbReference>
<dbReference type="RefSeq" id="XP_022666334.1">
    <property type="nucleotide sequence ID" value="XM_022810599.1"/>
</dbReference>
<evidence type="ECO:0000313" key="6">
    <source>
        <dbReference type="Proteomes" id="UP000594260"/>
    </source>
</evidence>
<dbReference type="KEGG" id="vde:111252523"/>
<dbReference type="SUPFAM" id="SSF48065">
    <property type="entry name" value="DBL homology domain (DH-domain)"/>
    <property type="match status" value="1"/>
</dbReference>
<feature type="compositionally biased region" description="Polar residues" evidence="3">
    <location>
        <begin position="158"/>
        <end position="168"/>
    </location>
</feature>
<proteinExistence type="predicted"/>
<accession>A0A7M7KV84</accession>
<dbReference type="SUPFAM" id="SSF50998">
    <property type="entry name" value="Quinoprotein alcohol dehydrogenase-like"/>
    <property type="match status" value="1"/>
</dbReference>
<dbReference type="InParanoid" id="A0A7M7KV84"/>
<dbReference type="OMA" id="VESENCY"/>
<evidence type="ECO:0000256" key="2">
    <source>
        <dbReference type="SAM" id="Coils"/>
    </source>
</evidence>
<feature type="compositionally biased region" description="Polar residues" evidence="3">
    <location>
        <begin position="88"/>
        <end position="107"/>
    </location>
</feature>
<dbReference type="InterPro" id="IPR000219">
    <property type="entry name" value="DH_dom"/>
</dbReference>
<organism evidence="5 6">
    <name type="scientific">Varroa destructor</name>
    <name type="common">Honeybee mite</name>
    <dbReference type="NCBI Taxonomy" id="109461"/>
    <lineage>
        <taxon>Eukaryota</taxon>
        <taxon>Metazoa</taxon>
        <taxon>Ecdysozoa</taxon>
        <taxon>Arthropoda</taxon>
        <taxon>Chelicerata</taxon>
        <taxon>Arachnida</taxon>
        <taxon>Acari</taxon>
        <taxon>Parasitiformes</taxon>
        <taxon>Mesostigmata</taxon>
        <taxon>Gamasina</taxon>
        <taxon>Dermanyssoidea</taxon>
        <taxon>Varroidae</taxon>
        <taxon>Varroa</taxon>
    </lineage>
</organism>
<feature type="region of interest" description="Disordered" evidence="3">
    <location>
        <begin position="245"/>
        <end position="273"/>
    </location>
</feature>
<dbReference type="EnsemblMetazoa" id="XM_022810599">
    <property type="protein sequence ID" value="XP_022666334"/>
    <property type="gene ID" value="LOC111252523"/>
</dbReference>
<feature type="compositionally biased region" description="Gly residues" evidence="3">
    <location>
        <begin position="143"/>
        <end position="152"/>
    </location>
</feature>
<feature type="region of interest" description="Disordered" evidence="3">
    <location>
        <begin position="1"/>
        <end position="107"/>
    </location>
</feature>
<dbReference type="InterPro" id="IPR011047">
    <property type="entry name" value="Quinoprotein_ADH-like_sf"/>
</dbReference>
<keyword evidence="1" id="KW-0344">Guanine-nucleotide releasing factor</keyword>
<dbReference type="GeneID" id="111252523"/>
<feature type="compositionally biased region" description="Polar residues" evidence="3">
    <location>
        <begin position="29"/>
        <end position="43"/>
    </location>
</feature>
<evidence type="ECO:0000256" key="1">
    <source>
        <dbReference type="ARBA" id="ARBA00022658"/>
    </source>
</evidence>
<dbReference type="GO" id="GO:0005085">
    <property type="term" value="F:guanyl-nucleotide exchange factor activity"/>
    <property type="evidence" value="ECO:0007669"/>
    <property type="project" value="UniProtKB-KW"/>
</dbReference>
<feature type="compositionally biased region" description="Basic and acidic residues" evidence="3">
    <location>
        <begin position="264"/>
        <end position="273"/>
    </location>
</feature>
<evidence type="ECO:0000313" key="5">
    <source>
        <dbReference type="EnsemblMetazoa" id="XP_022666334"/>
    </source>
</evidence>
<evidence type="ECO:0000256" key="3">
    <source>
        <dbReference type="SAM" id="MobiDB-lite"/>
    </source>
</evidence>
<feature type="domain" description="DH" evidence="4">
    <location>
        <begin position="443"/>
        <end position="654"/>
    </location>
</feature>
<feature type="compositionally biased region" description="Polar residues" evidence="3">
    <location>
        <begin position="248"/>
        <end position="263"/>
    </location>
</feature>
<feature type="compositionally biased region" description="Polar residues" evidence="3">
    <location>
        <begin position="1407"/>
        <end position="1425"/>
    </location>
</feature>